<evidence type="ECO:0000256" key="1">
    <source>
        <dbReference type="SAM" id="MobiDB-lite"/>
    </source>
</evidence>
<feature type="region of interest" description="Disordered" evidence="1">
    <location>
        <begin position="1"/>
        <end position="38"/>
    </location>
</feature>
<organism evidence="2 3">
    <name type="scientific">Marinobacter daqiaonensis</name>
    <dbReference type="NCBI Taxonomy" id="650891"/>
    <lineage>
        <taxon>Bacteria</taxon>
        <taxon>Pseudomonadati</taxon>
        <taxon>Pseudomonadota</taxon>
        <taxon>Gammaproteobacteria</taxon>
        <taxon>Pseudomonadales</taxon>
        <taxon>Marinobacteraceae</taxon>
        <taxon>Marinobacter</taxon>
    </lineage>
</organism>
<dbReference type="Proteomes" id="UP000198644">
    <property type="component" value="Unassembled WGS sequence"/>
</dbReference>
<accession>A0A1I6K642</accession>
<evidence type="ECO:0000313" key="2">
    <source>
        <dbReference type="EMBL" id="SFR86723.1"/>
    </source>
</evidence>
<proteinExistence type="predicted"/>
<name>A0A1I6K642_9GAMM</name>
<keyword evidence="3" id="KW-1185">Reference proteome</keyword>
<protein>
    <submittedName>
        <fullName evidence="2">Uncharacterized protein</fullName>
    </submittedName>
</protein>
<reference evidence="3" key="1">
    <citation type="submission" date="2016-10" db="EMBL/GenBank/DDBJ databases">
        <authorList>
            <person name="Varghese N."/>
            <person name="Submissions S."/>
        </authorList>
    </citation>
    <scope>NUCLEOTIDE SEQUENCE [LARGE SCALE GENOMIC DNA]</scope>
    <source>
        <strain evidence="3">CGMCC 1.9167</strain>
    </source>
</reference>
<sequence length="38" mass="4475">MLGKYNPRERSAKNEGEAKKDILETSIKKRDPEEPRFL</sequence>
<dbReference type="AlphaFoldDB" id="A0A1I6K642"/>
<gene>
    <name evidence="2" type="ORF">SAMN05216203_3575</name>
</gene>
<dbReference type="EMBL" id="FOYW01000004">
    <property type="protein sequence ID" value="SFR86723.1"/>
    <property type="molecule type" value="Genomic_DNA"/>
</dbReference>
<evidence type="ECO:0000313" key="3">
    <source>
        <dbReference type="Proteomes" id="UP000198644"/>
    </source>
</evidence>